<keyword evidence="4 13" id="KW-0548">Nucleotidyltransferase</keyword>
<dbReference type="InterPro" id="IPR050238">
    <property type="entry name" value="DNA_Rep/Repair_Clamp_Loader"/>
</dbReference>
<dbReference type="Pfam" id="PF12169">
    <property type="entry name" value="DNA_pol3_gamma3"/>
    <property type="match status" value="1"/>
</dbReference>
<keyword evidence="6" id="KW-0479">Metal-binding</keyword>
<dbReference type="Gene3D" id="1.10.8.60">
    <property type="match status" value="1"/>
</dbReference>
<keyword evidence="7" id="KW-0547">Nucleotide-binding</keyword>
<dbReference type="Pfam" id="PF13177">
    <property type="entry name" value="DNA_pol3_delta2"/>
    <property type="match status" value="1"/>
</dbReference>
<dbReference type="Proteomes" id="UP000050326">
    <property type="component" value="Unassembled WGS sequence"/>
</dbReference>
<dbReference type="SUPFAM" id="SSF48019">
    <property type="entry name" value="post-AAA+ oligomerization domain-like"/>
    <property type="match status" value="1"/>
</dbReference>
<proteinExistence type="inferred from homology"/>
<dbReference type="PANTHER" id="PTHR11669:SF0">
    <property type="entry name" value="PROTEIN STICHEL-LIKE 2"/>
    <property type="match status" value="1"/>
</dbReference>
<evidence type="ECO:0000256" key="2">
    <source>
        <dbReference type="ARBA" id="ARBA00012417"/>
    </source>
</evidence>
<evidence type="ECO:0000256" key="3">
    <source>
        <dbReference type="ARBA" id="ARBA00022679"/>
    </source>
</evidence>
<reference evidence="13 14" key="1">
    <citation type="submission" date="2015-09" db="EMBL/GenBank/DDBJ databases">
        <title>Genome sequence of Oxobacter pfennigii DSM 3222.</title>
        <authorList>
            <person name="Poehlein A."/>
            <person name="Bengelsdorf F.R."/>
            <person name="Schiel-Bengelsdorf B."/>
            <person name="Duerre P."/>
            <person name="Daniel R."/>
        </authorList>
    </citation>
    <scope>NUCLEOTIDE SEQUENCE [LARGE SCALE GENOMIC DNA]</scope>
    <source>
        <strain evidence="13 14">DSM 3222</strain>
    </source>
</reference>
<organism evidence="13 14">
    <name type="scientific">Oxobacter pfennigii</name>
    <dbReference type="NCBI Taxonomy" id="36849"/>
    <lineage>
        <taxon>Bacteria</taxon>
        <taxon>Bacillati</taxon>
        <taxon>Bacillota</taxon>
        <taxon>Clostridia</taxon>
        <taxon>Eubacteriales</taxon>
        <taxon>Clostridiaceae</taxon>
        <taxon>Oxobacter</taxon>
    </lineage>
</organism>
<keyword evidence="5" id="KW-0235">DNA replication</keyword>
<dbReference type="InterPro" id="IPR012763">
    <property type="entry name" value="DNA_pol_III_sug/sutau_N"/>
</dbReference>
<keyword evidence="9" id="KW-0067">ATP-binding</keyword>
<evidence type="ECO:0000256" key="10">
    <source>
        <dbReference type="ARBA" id="ARBA00022932"/>
    </source>
</evidence>
<dbReference type="PANTHER" id="PTHR11669">
    <property type="entry name" value="REPLICATION FACTOR C / DNA POLYMERASE III GAMMA-TAU SUBUNIT"/>
    <property type="match status" value="1"/>
</dbReference>
<keyword evidence="8" id="KW-0862">Zinc</keyword>
<dbReference type="Pfam" id="PF20964">
    <property type="entry name" value="DnaX_C"/>
    <property type="match status" value="1"/>
</dbReference>
<accession>A0A0P8YF82</accession>
<evidence type="ECO:0000256" key="7">
    <source>
        <dbReference type="ARBA" id="ARBA00022741"/>
    </source>
</evidence>
<keyword evidence="3 13" id="KW-0808">Transferase</keyword>
<dbReference type="EC" id="2.7.7.7" evidence="2"/>
<dbReference type="CDD" id="cd18137">
    <property type="entry name" value="HLD_clamp_pol_III_gamma_tau"/>
    <property type="match status" value="1"/>
</dbReference>
<dbReference type="AlphaFoldDB" id="A0A0P8YF82"/>
<dbReference type="PATRIC" id="fig|36849.3.peg.1088"/>
<dbReference type="Gene3D" id="1.20.272.10">
    <property type="match status" value="1"/>
</dbReference>
<dbReference type="SUPFAM" id="SSF52540">
    <property type="entry name" value="P-loop containing nucleoside triphosphate hydrolases"/>
    <property type="match status" value="1"/>
</dbReference>
<dbReference type="GO" id="GO:0003887">
    <property type="term" value="F:DNA-directed DNA polymerase activity"/>
    <property type="evidence" value="ECO:0007669"/>
    <property type="project" value="UniProtKB-KW"/>
</dbReference>
<feature type="domain" description="AAA+ ATPase" evidence="12">
    <location>
        <begin position="37"/>
        <end position="179"/>
    </location>
</feature>
<name>A0A0P8YF82_9CLOT</name>
<dbReference type="NCBIfam" id="TIGR02397">
    <property type="entry name" value="dnaX_nterm"/>
    <property type="match status" value="1"/>
</dbReference>
<dbReference type="GO" id="GO:0005524">
    <property type="term" value="F:ATP binding"/>
    <property type="evidence" value="ECO:0007669"/>
    <property type="project" value="UniProtKB-KW"/>
</dbReference>
<keyword evidence="14" id="KW-1185">Reference proteome</keyword>
<evidence type="ECO:0000256" key="8">
    <source>
        <dbReference type="ARBA" id="ARBA00022833"/>
    </source>
</evidence>
<evidence type="ECO:0000256" key="9">
    <source>
        <dbReference type="ARBA" id="ARBA00022840"/>
    </source>
</evidence>
<dbReference type="Gene3D" id="3.40.50.300">
    <property type="entry name" value="P-loop containing nucleotide triphosphate hydrolases"/>
    <property type="match status" value="1"/>
</dbReference>
<evidence type="ECO:0000256" key="5">
    <source>
        <dbReference type="ARBA" id="ARBA00022705"/>
    </source>
</evidence>
<dbReference type="GO" id="GO:0006261">
    <property type="term" value="P:DNA-templated DNA replication"/>
    <property type="evidence" value="ECO:0007669"/>
    <property type="project" value="TreeGrafter"/>
</dbReference>
<dbReference type="InterPro" id="IPR008921">
    <property type="entry name" value="DNA_pol3_clamp-load_cplx_C"/>
</dbReference>
<dbReference type="InterPro" id="IPR027417">
    <property type="entry name" value="P-loop_NTPase"/>
</dbReference>
<sequence length="540" mass="61095">MSYIALYREWRPKTFKEIMGQDHITRTLKNQIQQGRISHAYLFCGTRGTGKTTTSKVFAKAINCLDPKDGEPCGKCEICLGVDAGNLLDVIEMDAASNRRVDDARDLVDNVKMPPYKAKYKVYIVDEVHMLTTEAFNTLLKTLEEPPSYAVFILATTSFEKVPATIVSRCQRFDFKRIRTDDIITRLRIIADDNNISVENKTLSLIARSSDGALRDSLSIFDQCISMSGKDIKYQDVVSMLGISTDEYLIKLADSIAAEDTVSCISLIDELIINGKDVYQFIKDFIMHFRNLMICKIGDNASDILNVSDEFFGEFKIQSKKFSTESLLRNINILSAAEADAKWTAQPRIILEMAVLRMCRKELDTDVDALLERIERLESALKGNATIAQSQDTKEIRKIESEKTVIKEPVRKTEAVKVETIENLPAVSLQDIEKKWKDILRAISNGGHKRLYAFMLEGKPAGVTNNILTISYEKNYEFHKRGLEESDNRKIAEEYIANACGCKLYIKCIINDEIAADKQEDDIVQKAISIFGEDMVEVEE</sequence>
<dbReference type="RefSeq" id="WP_054874110.1">
    <property type="nucleotide sequence ID" value="NZ_LKET01000021.1"/>
</dbReference>
<comment type="similarity">
    <text evidence="1">Belongs to the DnaX/STICHEL family.</text>
</comment>
<dbReference type="GO" id="GO:0009360">
    <property type="term" value="C:DNA polymerase III complex"/>
    <property type="evidence" value="ECO:0007669"/>
    <property type="project" value="InterPro"/>
</dbReference>
<dbReference type="FunFam" id="3.40.50.300:FF:000014">
    <property type="entry name" value="DNA polymerase III subunit gamma/tau"/>
    <property type="match status" value="1"/>
</dbReference>
<keyword evidence="10" id="KW-0239">DNA-directed DNA polymerase</keyword>
<dbReference type="GO" id="GO:0003677">
    <property type="term" value="F:DNA binding"/>
    <property type="evidence" value="ECO:0007669"/>
    <property type="project" value="InterPro"/>
</dbReference>
<protein>
    <recommendedName>
        <fullName evidence="2">DNA-directed DNA polymerase</fullName>
        <ecNumber evidence="2">2.7.7.7</ecNumber>
    </recommendedName>
</protein>
<dbReference type="EMBL" id="LKET01000021">
    <property type="protein sequence ID" value="KPU45785.1"/>
    <property type="molecule type" value="Genomic_DNA"/>
</dbReference>
<dbReference type="STRING" id="36849.OXPF_10210"/>
<dbReference type="InterPro" id="IPR045085">
    <property type="entry name" value="HLD_clamp_pol_III_gamma_tau"/>
</dbReference>
<dbReference type="InterPro" id="IPR003593">
    <property type="entry name" value="AAA+_ATPase"/>
</dbReference>
<evidence type="ECO:0000256" key="11">
    <source>
        <dbReference type="ARBA" id="ARBA00049244"/>
    </source>
</evidence>
<dbReference type="FunFam" id="1.10.8.60:FF:000013">
    <property type="entry name" value="DNA polymerase III subunit gamma/tau"/>
    <property type="match status" value="1"/>
</dbReference>
<dbReference type="Pfam" id="PF22608">
    <property type="entry name" value="DNAX_ATPase_lid"/>
    <property type="match status" value="1"/>
</dbReference>
<gene>
    <name evidence="13" type="primary">dnaX_1</name>
    <name evidence="13" type="ORF">OXPF_10210</name>
</gene>
<evidence type="ECO:0000313" key="14">
    <source>
        <dbReference type="Proteomes" id="UP000050326"/>
    </source>
</evidence>
<dbReference type="InterPro" id="IPR022754">
    <property type="entry name" value="DNA_pol_III_gamma-3"/>
</dbReference>
<evidence type="ECO:0000256" key="1">
    <source>
        <dbReference type="ARBA" id="ARBA00006360"/>
    </source>
</evidence>
<evidence type="ECO:0000259" key="12">
    <source>
        <dbReference type="SMART" id="SM00382"/>
    </source>
</evidence>
<evidence type="ECO:0000256" key="4">
    <source>
        <dbReference type="ARBA" id="ARBA00022695"/>
    </source>
</evidence>
<dbReference type="InterPro" id="IPR048448">
    <property type="entry name" value="DnaX-like_C"/>
</dbReference>
<dbReference type="GO" id="GO:0046872">
    <property type="term" value="F:metal ion binding"/>
    <property type="evidence" value="ECO:0007669"/>
    <property type="project" value="UniProtKB-KW"/>
</dbReference>
<dbReference type="NCBIfam" id="NF004046">
    <property type="entry name" value="PRK05563.1"/>
    <property type="match status" value="1"/>
</dbReference>
<dbReference type="SMART" id="SM00382">
    <property type="entry name" value="AAA"/>
    <property type="match status" value="1"/>
</dbReference>
<dbReference type="OrthoDB" id="9810148at2"/>
<comment type="catalytic activity">
    <reaction evidence="11">
        <text>DNA(n) + a 2'-deoxyribonucleoside 5'-triphosphate = DNA(n+1) + diphosphate</text>
        <dbReference type="Rhea" id="RHEA:22508"/>
        <dbReference type="Rhea" id="RHEA-COMP:17339"/>
        <dbReference type="Rhea" id="RHEA-COMP:17340"/>
        <dbReference type="ChEBI" id="CHEBI:33019"/>
        <dbReference type="ChEBI" id="CHEBI:61560"/>
        <dbReference type="ChEBI" id="CHEBI:173112"/>
        <dbReference type="EC" id="2.7.7.7"/>
    </reaction>
</comment>
<evidence type="ECO:0000256" key="6">
    <source>
        <dbReference type="ARBA" id="ARBA00022723"/>
    </source>
</evidence>
<evidence type="ECO:0000313" key="13">
    <source>
        <dbReference type="EMBL" id="KPU45785.1"/>
    </source>
</evidence>
<comment type="caution">
    <text evidence="13">The sequence shown here is derived from an EMBL/GenBank/DDBJ whole genome shotgun (WGS) entry which is preliminary data.</text>
</comment>